<dbReference type="GO" id="GO:0005737">
    <property type="term" value="C:cytoplasm"/>
    <property type="evidence" value="ECO:0007669"/>
    <property type="project" value="TreeGrafter"/>
</dbReference>
<dbReference type="PANTHER" id="PTHR43651:SF3">
    <property type="entry name" value="1,4-ALPHA-GLUCAN-BRANCHING ENZYME"/>
    <property type="match status" value="1"/>
</dbReference>
<keyword evidence="2" id="KW-1185">Reference proteome</keyword>
<protein>
    <submittedName>
        <fullName evidence="1">Uncharacterized protein</fullName>
    </submittedName>
</protein>
<reference evidence="1" key="1">
    <citation type="submission" date="2023-05" db="EMBL/GenBank/DDBJ databases">
        <title>Nepenthes gracilis genome sequencing.</title>
        <authorList>
            <person name="Fukushima K."/>
        </authorList>
    </citation>
    <scope>NUCLEOTIDE SEQUENCE</scope>
    <source>
        <strain evidence="1">SING2019-196</strain>
    </source>
</reference>
<dbReference type="Gene3D" id="3.20.20.80">
    <property type="entry name" value="Glycosidases"/>
    <property type="match status" value="1"/>
</dbReference>
<comment type="caution">
    <text evidence="1">The sequence shown here is derived from an EMBL/GenBank/DDBJ whole genome shotgun (WGS) entry which is preliminary data.</text>
</comment>
<dbReference type="EMBL" id="BSYO01000014">
    <property type="protein sequence ID" value="GMH14969.1"/>
    <property type="molecule type" value="Genomic_DNA"/>
</dbReference>
<evidence type="ECO:0000313" key="1">
    <source>
        <dbReference type="EMBL" id="GMH14969.1"/>
    </source>
</evidence>
<proteinExistence type="predicted"/>
<dbReference type="GO" id="GO:0003844">
    <property type="term" value="F:1,4-alpha-glucan branching enzyme activity"/>
    <property type="evidence" value="ECO:0007669"/>
    <property type="project" value="TreeGrafter"/>
</dbReference>
<dbReference type="AlphaFoldDB" id="A0AAD3XSH4"/>
<accession>A0AAD3XSH4</accession>
<gene>
    <name evidence="1" type="ORF">Nepgr_016810</name>
</gene>
<sequence length="91" mass="10564">MAIQEHSYFASLGYHVTTCFAPRSRFGTPEELKSLIDRARELGLFVVGNIVHNHVSKTILEGLNLFEETDDHYYHYGKRGYQGMWVPRLFT</sequence>
<dbReference type="InterPro" id="IPR017853">
    <property type="entry name" value="GH"/>
</dbReference>
<dbReference type="SUPFAM" id="SSF51445">
    <property type="entry name" value="(Trans)glycosidases"/>
    <property type="match status" value="1"/>
</dbReference>
<dbReference type="PANTHER" id="PTHR43651">
    <property type="entry name" value="1,4-ALPHA-GLUCAN-BRANCHING ENZYME"/>
    <property type="match status" value="1"/>
</dbReference>
<dbReference type="GO" id="GO:0005982">
    <property type="term" value="P:starch metabolic process"/>
    <property type="evidence" value="ECO:0007669"/>
    <property type="project" value="TreeGrafter"/>
</dbReference>
<organism evidence="1 2">
    <name type="scientific">Nepenthes gracilis</name>
    <name type="common">Slender pitcher plant</name>
    <dbReference type="NCBI Taxonomy" id="150966"/>
    <lineage>
        <taxon>Eukaryota</taxon>
        <taxon>Viridiplantae</taxon>
        <taxon>Streptophyta</taxon>
        <taxon>Embryophyta</taxon>
        <taxon>Tracheophyta</taxon>
        <taxon>Spermatophyta</taxon>
        <taxon>Magnoliopsida</taxon>
        <taxon>eudicotyledons</taxon>
        <taxon>Gunneridae</taxon>
        <taxon>Pentapetalae</taxon>
        <taxon>Caryophyllales</taxon>
        <taxon>Nepenthaceae</taxon>
        <taxon>Nepenthes</taxon>
    </lineage>
</organism>
<name>A0AAD3XSH4_NEPGR</name>
<evidence type="ECO:0000313" key="2">
    <source>
        <dbReference type="Proteomes" id="UP001279734"/>
    </source>
</evidence>
<dbReference type="Proteomes" id="UP001279734">
    <property type="component" value="Unassembled WGS sequence"/>
</dbReference>